<dbReference type="InterPro" id="IPR019447">
    <property type="entry name" value="DNA/RNA-bd_Kin17_WH-like_dom"/>
</dbReference>
<keyword evidence="3" id="KW-0863">Zinc-finger</keyword>
<evidence type="ECO:0000313" key="8">
    <source>
        <dbReference type="Proteomes" id="UP001280581"/>
    </source>
</evidence>
<comment type="similarity">
    <text evidence="1">Belongs to the KIN17 family.</text>
</comment>
<feature type="compositionally biased region" description="Basic and acidic residues" evidence="5">
    <location>
        <begin position="645"/>
        <end position="660"/>
    </location>
</feature>
<dbReference type="Gene3D" id="1.10.10.2030">
    <property type="entry name" value="DNA/RNA-binding protein Kin17, conserved domain"/>
    <property type="match status" value="1"/>
</dbReference>
<comment type="caution">
    <text evidence="7">The sequence shown here is derived from an EMBL/GenBank/DDBJ whole genome shotgun (WGS) entry which is preliminary data.</text>
</comment>
<dbReference type="InterPro" id="IPR037321">
    <property type="entry name" value="KIN17-like"/>
</dbReference>
<feature type="compositionally biased region" description="Low complexity" evidence="5">
    <location>
        <begin position="581"/>
        <end position="590"/>
    </location>
</feature>
<dbReference type="GO" id="GO:0006974">
    <property type="term" value="P:DNA damage response"/>
    <property type="evidence" value="ECO:0007669"/>
    <property type="project" value="TreeGrafter"/>
</dbReference>
<dbReference type="InterPro" id="IPR038254">
    <property type="entry name" value="KIN17_WH-like_sf"/>
</dbReference>
<feature type="compositionally biased region" description="Basic and acidic residues" evidence="5">
    <location>
        <begin position="600"/>
        <end position="612"/>
    </location>
</feature>
<evidence type="ECO:0000256" key="3">
    <source>
        <dbReference type="ARBA" id="ARBA00022771"/>
    </source>
</evidence>
<organism evidence="7 8">
    <name type="scientific">Pseudopithomyces chartarum</name>
    <dbReference type="NCBI Taxonomy" id="1892770"/>
    <lineage>
        <taxon>Eukaryota</taxon>
        <taxon>Fungi</taxon>
        <taxon>Dikarya</taxon>
        <taxon>Ascomycota</taxon>
        <taxon>Pezizomycotina</taxon>
        <taxon>Dothideomycetes</taxon>
        <taxon>Pleosporomycetidae</taxon>
        <taxon>Pleosporales</taxon>
        <taxon>Massarineae</taxon>
        <taxon>Didymosphaeriaceae</taxon>
        <taxon>Pseudopithomyces</taxon>
    </lineage>
</organism>
<dbReference type="SUPFAM" id="SSF57667">
    <property type="entry name" value="beta-beta-alpha zinc fingers"/>
    <property type="match status" value="1"/>
</dbReference>
<dbReference type="GO" id="GO:0008270">
    <property type="term" value="F:zinc ion binding"/>
    <property type="evidence" value="ECO:0007669"/>
    <property type="project" value="UniProtKB-KW"/>
</dbReference>
<dbReference type="PANTHER" id="PTHR12805">
    <property type="entry name" value="KIN17 KIN, ANTIGENIC DETERMINANT OF RECA PROTEIN HOMOLOG"/>
    <property type="match status" value="1"/>
</dbReference>
<dbReference type="AlphaFoldDB" id="A0AAN6LU86"/>
<dbReference type="GO" id="GO:0003690">
    <property type="term" value="F:double-stranded DNA binding"/>
    <property type="evidence" value="ECO:0007669"/>
    <property type="project" value="TreeGrafter"/>
</dbReference>
<evidence type="ECO:0000256" key="4">
    <source>
        <dbReference type="ARBA" id="ARBA00022833"/>
    </source>
</evidence>
<name>A0AAN6LU86_9PLEO</name>
<gene>
    <name evidence="7" type="ORF">GRF29_106g925001</name>
</gene>
<feature type="region of interest" description="Disordered" evidence="5">
    <location>
        <begin position="580"/>
        <end position="612"/>
    </location>
</feature>
<dbReference type="SUPFAM" id="SSF51735">
    <property type="entry name" value="NAD(P)-binding Rossmann-fold domains"/>
    <property type="match status" value="1"/>
</dbReference>
<evidence type="ECO:0000256" key="2">
    <source>
        <dbReference type="ARBA" id="ARBA00022723"/>
    </source>
</evidence>
<dbReference type="Pfam" id="PF10357">
    <property type="entry name" value="WH_KIN17"/>
    <property type="match status" value="1"/>
</dbReference>
<dbReference type="PANTHER" id="PTHR12805:SF0">
    <property type="entry name" value="DNA_RNA-BINDING PROTEIN KIN17"/>
    <property type="match status" value="1"/>
</dbReference>
<dbReference type="EMBL" id="WVTA01000010">
    <property type="protein sequence ID" value="KAK3203879.1"/>
    <property type="molecule type" value="Genomic_DNA"/>
</dbReference>
<evidence type="ECO:0000256" key="5">
    <source>
        <dbReference type="SAM" id="MobiDB-lite"/>
    </source>
</evidence>
<keyword evidence="2" id="KW-0479">Metal-binding</keyword>
<protein>
    <recommendedName>
        <fullName evidence="6">DNA/RNA-binding protein Kin17 WH-like domain-containing protein</fullName>
    </recommendedName>
</protein>
<reference evidence="7 8" key="1">
    <citation type="submission" date="2021-02" db="EMBL/GenBank/DDBJ databases">
        <title>Genome assembly of Pseudopithomyces chartarum.</title>
        <authorList>
            <person name="Jauregui R."/>
            <person name="Singh J."/>
            <person name="Voisey C."/>
        </authorList>
    </citation>
    <scope>NUCLEOTIDE SEQUENCE [LARGE SCALE GENOMIC DNA]</scope>
    <source>
        <strain evidence="7 8">AGR01</strain>
    </source>
</reference>
<keyword evidence="8" id="KW-1185">Reference proteome</keyword>
<evidence type="ECO:0000256" key="1">
    <source>
        <dbReference type="ARBA" id="ARBA00008517"/>
    </source>
</evidence>
<evidence type="ECO:0000259" key="6">
    <source>
        <dbReference type="SMART" id="SM01253"/>
    </source>
</evidence>
<proteinExistence type="inferred from homology"/>
<dbReference type="InterPro" id="IPR056767">
    <property type="entry name" value="C2H2-Znf_KIN17"/>
</dbReference>
<dbReference type="GO" id="GO:0006260">
    <property type="term" value="P:DNA replication"/>
    <property type="evidence" value="ECO:0007669"/>
    <property type="project" value="TreeGrafter"/>
</dbReference>
<dbReference type="Gene3D" id="3.40.50.720">
    <property type="entry name" value="NAD(P)-binding Rossmann-like Domain"/>
    <property type="match status" value="1"/>
</dbReference>
<dbReference type="GO" id="GO:0005634">
    <property type="term" value="C:nucleus"/>
    <property type="evidence" value="ECO:0007669"/>
    <property type="project" value="TreeGrafter"/>
</dbReference>
<dbReference type="Pfam" id="PF25095">
    <property type="entry name" value="C2H2-zf_KIN17"/>
    <property type="match status" value="1"/>
</dbReference>
<feature type="region of interest" description="Disordered" evidence="5">
    <location>
        <begin position="628"/>
        <end position="660"/>
    </location>
</feature>
<dbReference type="Pfam" id="PF00106">
    <property type="entry name" value="adh_short"/>
    <property type="match status" value="1"/>
</dbReference>
<dbReference type="InterPro" id="IPR002347">
    <property type="entry name" value="SDR_fam"/>
</dbReference>
<dbReference type="InterPro" id="IPR036236">
    <property type="entry name" value="Znf_C2H2_sf"/>
</dbReference>
<dbReference type="SMART" id="SM01253">
    <property type="entry name" value="Kin17_mid"/>
    <property type="match status" value="1"/>
</dbReference>
<dbReference type="Proteomes" id="UP001280581">
    <property type="component" value="Unassembled WGS sequence"/>
</dbReference>
<evidence type="ECO:0000313" key="7">
    <source>
        <dbReference type="EMBL" id="KAK3203879.1"/>
    </source>
</evidence>
<keyword evidence="4" id="KW-0862">Zinc</keyword>
<dbReference type="InterPro" id="IPR036291">
    <property type="entry name" value="NAD(P)-bd_dom_sf"/>
</dbReference>
<dbReference type="FunFam" id="1.10.10.2030:FF:000001">
    <property type="entry name" value="DNA/RNA-binding protein KIN17, putative"/>
    <property type="match status" value="1"/>
</dbReference>
<feature type="domain" description="DNA/RNA-binding protein Kin17 WH-like" evidence="6">
    <location>
        <begin position="436"/>
        <end position="563"/>
    </location>
</feature>
<dbReference type="PRINTS" id="PR00081">
    <property type="entry name" value="GDHRDH"/>
</dbReference>
<sequence length="660" mass="73771">MSEYNTPEFTRYAALHQTPNGAGDARPTALQIVQDEGLEGKLAGKVVLITGCSSGIGIETARAMKATGAHVFATARDLNKGKKALADSLEPGKLELELLDLNSLTSVRTFAKSFLQKTNNQLNILINNAGIMEIPEERTEDGFEKQFGTNHLAHFLLFQLLKPALLSSSTSDFQSRVVAVSSMGHRYSDIDLDNVMLEGGAYRPNHAYAHSKIGNIYLANEIERRYGSQGLHANSLHPGGIWTGLQAHLDLTKWQGNAEIERYMKSEAQGAATTVWSAVAKCWEGKGGKYLDDCQVAPPYDESTGLLGSGYCPWAYDEDKAKKLWSMSNNPTNSQDHSNSRLRLRLRLRLHYSAPPLYYQTRHRAPLNGPNPARKRTTDAITATMPRAEVGSTKHLANQMKSKGLQRLRWWCEPCQKQCRDANGFKCHVQSEAHVRQMHVVGENPQKFIQNYSSDFQRDFVALLRTTHGEKWIGANKFYNEYIRFKEHVHMNSTRWNSLTEFVKHLGREGIVNVKEDEKDGLMVAWKDTSMAATKRREEIREQELAEARSGAGEEKMLKKMSKRAQEEAEEKARILEARRAAQAQTTSTTVEEDTPAALAEEKKEEAPKEEAAPVKISFGLKAKAAPAGKTGFGQMKSQSIFKRQRPENGAEAPKKKVKL</sequence>
<accession>A0AAN6LU86</accession>